<accession>A0A8J3D162</accession>
<protein>
    <recommendedName>
        <fullName evidence="3">TolB-like 6-blade propeller-like</fullName>
    </recommendedName>
</protein>
<dbReference type="SUPFAM" id="SSF50969">
    <property type="entry name" value="YVTN repeat-like/Quinoprotein amine dehydrogenase"/>
    <property type="match status" value="1"/>
</dbReference>
<reference evidence="1" key="1">
    <citation type="journal article" date="2014" name="Int. J. Syst. Evol. Microbiol.">
        <title>Complete genome sequence of Corynebacterium casei LMG S-19264T (=DSM 44701T), isolated from a smear-ripened cheese.</title>
        <authorList>
            <consortium name="US DOE Joint Genome Institute (JGI-PGF)"/>
            <person name="Walter F."/>
            <person name="Albersmeier A."/>
            <person name="Kalinowski J."/>
            <person name="Ruckert C."/>
        </authorList>
    </citation>
    <scope>NUCLEOTIDE SEQUENCE</scope>
    <source>
        <strain evidence="1">KCTC 23224</strain>
    </source>
</reference>
<dbReference type="Proteomes" id="UP000642809">
    <property type="component" value="Unassembled WGS sequence"/>
</dbReference>
<keyword evidence="2" id="KW-1185">Reference proteome</keyword>
<evidence type="ECO:0000313" key="1">
    <source>
        <dbReference type="EMBL" id="GHB45800.1"/>
    </source>
</evidence>
<dbReference type="RefSeq" id="WP_189584005.1">
    <property type="nucleotide sequence ID" value="NZ_BMYF01000018.1"/>
</dbReference>
<dbReference type="InterPro" id="IPR011044">
    <property type="entry name" value="Quino_amine_DH_bsu"/>
</dbReference>
<dbReference type="AlphaFoldDB" id="A0A8J3D162"/>
<sequence>MKFYLYLLLIILSCSSPKDPTKKFDINSVETISIKEKIIDFNTIEITTAPILTLIGDYFFVTDLATSTGKGIQIYNKNTLNYITKTCELGEGPGEIIRIGEIAKSHNNKEFWMPDFAKLQLFKFEIDSLIADNEYKPSFSIPITNDFFLTRFNVISDSLAVGSGVEVLSSGTFRVALGKWDLKRNKTEKFGYEHPELDGKRTNAFFTYSQHQSLMALSYINYDILSIFNQDGALQFNIIGKHEMSEENKNLHFFGPINITENYIIVSYSGKPAFKRDKNKRPKSIEPSKLLFFNLNGKLEKVVETEYGIISFVVDEDNKRIICSFSDRENQIGYFNYD</sequence>
<evidence type="ECO:0000313" key="2">
    <source>
        <dbReference type="Proteomes" id="UP000642809"/>
    </source>
</evidence>
<organism evidence="1 2">
    <name type="scientific">Mongoliitalea lutea</name>
    <dbReference type="NCBI Taxonomy" id="849756"/>
    <lineage>
        <taxon>Bacteria</taxon>
        <taxon>Pseudomonadati</taxon>
        <taxon>Bacteroidota</taxon>
        <taxon>Cytophagia</taxon>
        <taxon>Cytophagales</taxon>
        <taxon>Cyclobacteriaceae</taxon>
        <taxon>Mongoliitalea</taxon>
    </lineage>
</organism>
<comment type="caution">
    <text evidence="1">The sequence shown here is derived from an EMBL/GenBank/DDBJ whole genome shotgun (WGS) entry which is preliminary data.</text>
</comment>
<proteinExistence type="predicted"/>
<evidence type="ECO:0008006" key="3">
    <source>
        <dbReference type="Google" id="ProtNLM"/>
    </source>
</evidence>
<name>A0A8J3D162_9BACT</name>
<gene>
    <name evidence="1" type="ORF">GCM10008106_28570</name>
</gene>
<reference evidence="1" key="2">
    <citation type="submission" date="2020-09" db="EMBL/GenBank/DDBJ databases">
        <authorList>
            <person name="Sun Q."/>
            <person name="Kim S."/>
        </authorList>
    </citation>
    <scope>NUCLEOTIDE SEQUENCE</scope>
    <source>
        <strain evidence="1">KCTC 23224</strain>
    </source>
</reference>
<dbReference type="EMBL" id="BMYF01000018">
    <property type="protein sequence ID" value="GHB45800.1"/>
    <property type="molecule type" value="Genomic_DNA"/>
</dbReference>